<keyword evidence="4" id="KW-1185">Reference proteome</keyword>
<dbReference type="RefSeq" id="WP_076381796.1">
    <property type="nucleotide sequence ID" value="NZ_AP017422.1"/>
</dbReference>
<dbReference type="PANTHER" id="PTHR43669">
    <property type="entry name" value="5-KETO-D-GLUCONATE 5-REDUCTASE"/>
    <property type="match status" value="1"/>
</dbReference>
<evidence type="ECO:0000256" key="1">
    <source>
        <dbReference type="ARBA" id="ARBA00006484"/>
    </source>
</evidence>
<dbReference type="InterPro" id="IPR002347">
    <property type="entry name" value="SDR_fam"/>
</dbReference>
<proteinExistence type="inferred from homology"/>
<dbReference type="GO" id="GO:0016491">
    <property type="term" value="F:oxidoreductase activity"/>
    <property type="evidence" value="ECO:0007669"/>
    <property type="project" value="UniProtKB-KW"/>
</dbReference>
<evidence type="ECO:0000256" key="2">
    <source>
        <dbReference type="ARBA" id="ARBA00023002"/>
    </source>
</evidence>
<name>A0A173MAC5_9BACT</name>
<dbReference type="Gene3D" id="3.40.50.720">
    <property type="entry name" value="NAD(P)-binding Rossmann-like Domain"/>
    <property type="match status" value="1"/>
</dbReference>
<dbReference type="Pfam" id="PF00106">
    <property type="entry name" value="adh_short"/>
    <property type="match status" value="1"/>
</dbReference>
<accession>A0A173MAC5</accession>
<dbReference type="AlphaFoldDB" id="A0A173MAC5"/>
<dbReference type="EMBL" id="FTOR01000010">
    <property type="protein sequence ID" value="SIT31559.1"/>
    <property type="molecule type" value="Genomic_DNA"/>
</dbReference>
<protein>
    <submittedName>
        <fullName evidence="3">NAD(P)-dependent dehydrogenase, short-chain alcohol dehydrogenase family</fullName>
    </submittedName>
</protein>
<gene>
    <name evidence="3" type="ORF">SAMN05421788_110222</name>
</gene>
<evidence type="ECO:0000313" key="3">
    <source>
        <dbReference type="EMBL" id="SIT31559.1"/>
    </source>
</evidence>
<evidence type="ECO:0000313" key="4">
    <source>
        <dbReference type="Proteomes" id="UP000186917"/>
    </source>
</evidence>
<comment type="similarity">
    <text evidence="1">Belongs to the short-chain dehydrogenases/reductases (SDR) family.</text>
</comment>
<dbReference type="OrthoDB" id="655838at2"/>
<dbReference type="InterPro" id="IPR036291">
    <property type="entry name" value="NAD(P)-bd_dom_sf"/>
</dbReference>
<dbReference type="SUPFAM" id="SSF51735">
    <property type="entry name" value="NAD(P)-binding Rossmann-fold domains"/>
    <property type="match status" value="1"/>
</dbReference>
<dbReference type="STRING" id="477680.SAMN05421788_110222"/>
<keyword evidence="2" id="KW-0560">Oxidoreductase</keyword>
<dbReference type="PANTHER" id="PTHR43669:SF3">
    <property type="entry name" value="ALCOHOL DEHYDROGENASE, PUTATIVE (AFU_ORTHOLOGUE AFUA_3G03445)-RELATED"/>
    <property type="match status" value="1"/>
</dbReference>
<reference evidence="4" key="1">
    <citation type="submission" date="2017-01" db="EMBL/GenBank/DDBJ databases">
        <authorList>
            <person name="Varghese N."/>
            <person name="Submissions S."/>
        </authorList>
    </citation>
    <scope>NUCLEOTIDE SEQUENCE [LARGE SCALE GENOMIC DNA]</scope>
    <source>
        <strain evidence="4">DSM 21054</strain>
    </source>
</reference>
<dbReference type="Proteomes" id="UP000186917">
    <property type="component" value="Unassembled WGS sequence"/>
</dbReference>
<organism evidence="3 4">
    <name type="scientific">Filimonas lacunae</name>
    <dbReference type="NCBI Taxonomy" id="477680"/>
    <lineage>
        <taxon>Bacteria</taxon>
        <taxon>Pseudomonadati</taxon>
        <taxon>Bacteroidota</taxon>
        <taxon>Chitinophagia</taxon>
        <taxon>Chitinophagales</taxon>
        <taxon>Chitinophagaceae</taxon>
        <taxon>Filimonas</taxon>
    </lineage>
</organism>
<sequence>MNKQLSGTVTIVAGGNTPIGAGIVKTFLLHNAFVIAPLSTAEEIIQLRSSLSSVQTGQLITLLHDPLDYRKAEDIKECIKQVYGHVDLVVSAFDNNWHGRALLDIEIDEWQKAIDENITAHFIINRVALKLMKEQHKGMYINICNADVLCARPYASLTRLITENQTELSVMLAEEVKHYNIRYYHLFLHNIVTGQPLSEQTYPDLTTPLMTGEHIIKLYHHQLHNTDQLFQYYPAAVAAG</sequence>
<dbReference type="KEGG" id="fln:FLA_0479"/>